<feature type="region of interest" description="Disordered" evidence="6">
    <location>
        <begin position="737"/>
        <end position="804"/>
    </location>
</feature>
<dbReference type="STRING" id="1661398.A0A482WD76"/>
<dbReference type="PANTHER" id="PTHR24123">
    <property type="entry name" value="ANKYRIN REPEAT-CONTAINING"/>
    <property type="match status" value="1"/>
</dbReference>
<evidence type="ECO:0000313" key="8">
    <source>
        <dbReference type="EMBL" id="RZC43192.1"/>
    </source>
</evidence>
<dbReference type="Gene3D" id="1.20.5.1230">
    <property type="entry name" value="Apolipoprotein A-I"/>
    <property type="match status" value="1"/>
</dbReference>
<feature type="compositionally biased region" description="Low complexity" evidence="6">
    <location>
        <begin position="742"/>
        <end position="752"/>
    </location>
</feature>
<evidence type="ECO:0000256" key="2">
    <source>
        <dbReference type="ARBA" id="ARBA00022737"/>
    </source>
</evidence>
<dbReference type="SUPFAM" id="SSF47986">
    <property type="entry name" value="DEATH domain"/>
    <property type="match status" value="1"/>
</dbReference>
<dbReference type="Proteomes" id="UP000292052">
    <property type="component" value="Unassembled WGS sequence"/>
</dbReference>
<reference evidence="8 9" key="1">
    <citation type="submission" date="2017-03" db="EMBL/GenBank/DDBJ databases">
        <title>Genome of the blue death feigning beetle - Asbolus verrucosus.</title>
        <authorList>
            <person name="Rider S.D."/>
        </authorList>
    </citation>
    <scope>NUCLEOTIDE SEQUENCE [LARGE SCALE GENOMIC DNA]</scope>
    <source>
        <strain evidence="8">Butters</strain>
        <tissue evidence="8">Head and leg muscle</tissue>
    </source>
</reference>
<dbReference type="InterPro" id="IPR000488">
    <property type="entry name" value="Death_dom"/>
</dbReference>
<evidence type="ECO:0000256" key="1">
    <source>
        <dbReference type="ARBA" id="ARBA00004370"/>
    </source>
</evidence>
<dbReference type="InterPro" id="IPR011029">
    <property type="entry name" value="DEATH-like_dom_sf"/>
</dbReference>
<evidence type="ECO:0000259" key="7">
    <source>
        <dbReference type="PROSITE" id="PS50017"/>
    </source>
</evidence>
<dbReference type="PROSITE" id="PS50017">
    <property type="entry name" value="DEATH_DOMAIN"/>
    <property type="match status" value="1"/>
</dbReference>
<dbReference type="Pfam" id="PF00531">
    <property type="entry name" value="Death"/>
    <property type="match status" value="1"/>
</dbReference>
<dbReference type="PANTHER" id="PTHR24123:SF141">
    <property type="entry name" value="ANKYRIN 2, ISOFORM U"/>
    <property type="match status" value="1"/>
</dbReference>
<keyword evidence="2" id="KW-0677">Repeat</keyword>
<evidence type="ECO:0000256" key="5">
    <source>
        <dbReference type="SAM" id="Coils"/>
    </source>
</evidence>
<keyword evidence="4" id="KW-0472">Membrane</keyword>
<proteinExistence type="predicted"/>
<gene>
    <name evidence="8" type="ORF">BDFB_001931</name>
</gene>
<feature type="compositionally biased region" description="Polar residues" evidence="6">
    <location>
        <begin position="774"/>
        <end position="783"/>
    </location>
</feature>
<evidence type="ECO:0000256" key="4">
    <source>
        <dbReference type="ARBA" id="ARBA00023136"/>
    </source>
</evidence>
<dbReference type="SUPFAM" id="SSF58113">
    <property type="entry name" value="Apolipoprotein A-I"/>
    <property type="match status" value="1"/>
</dbReference>
<keyword evidence="5" id="KW-0175">Coiled coil</keyword>
<accession>A0A482WD76</accession>
<keyword evidence="9" id="KW-1185">Reference proteome</keyword>
<keyword evidence="3" id="KW-0040">ANK repeat</keyword>
<sequence>AAHAPFMAKFVLFGKRVSLFESRIRVFCMTDDKEDKTLEHQEHFVEIAKSRDVEVLENKDIFMEFAGNLVPVLQSGEQPKLGFKAFKENRSAFTMRLRDPDEEPVGRIIFMSDSKVAKGEPTQIPLCTLNLVLPKDILPDRDSQSDLLSLDIDNSFLHHGGISKPDTIHRADFRLSDICNLLDEDWVKLASELDIAPSDIALIKEEYPNNNPQQAMIMFRLWLRQKANKATDDFQNQNSTDKDLTDTISDYLLVKKDQKSGKSIENQLDNRAVSPNANQEVLEEITQQLNNLQSTPRLKIDKNANTPPPSPAEFHFDKEANFVNQVYLTKGTSSPQEEILTSTPLKSGKDSVDIIIDPIAILKKNVNDTLTFLHQERNDFLPQEDIIIPSRKDDHISKDIDLSSINLRSQKKTTDELKTAAENEVNDVIQEAENVVNDLKSDVENGISIVNDEIKGKVEKIKDAVEEKTDSFRETGDSLLDEYKNTTEDSLDNLESLKDDSISNAQEKSEEAFRFLENEISSPLTPLKDNLRDTATFVQREIDSILYDEPIKIVNFSQEIEPPNSPKSSIPVAKPRQKIEKEKDIDLLFSYDGRESVSPTDEDLLSKIPIKGGKVKTIKKHSKDPLKEFVKLSQDVNWDDSEENITEKIVKNVTADPIIRTTSTRITTETVPEKIKSKIPVLHTETLSPTEITERYEISPRSKIPILKTETTRITSPETTYVERTIISPTQVIETTVVSPGSKISTKSSTIDSDSDDDSPRTPPLKGILKKTSIRTVGSSSGSDVALHEEGAELSESETEDLYHQDQPQYTETVAEEIDPITGAKITRTVRTVSQIVTSPGGRSEEEMRQSMQNVLDQFMSEERIPH</sequence>
<evidence type="ECO:0000313" key="9">
    <source>
        <dbReference type="Proteomes" id="UP000292052"/>
    </source>
</evidence>
<dbReference type="GO" id="GO:0016020">
    <property type="term" value="C:membrane"/>
    <property type="evidence" value="ECO:0007669"/>
    <property type="project" value="UniProtKB-SubCell"/>
</dbReference>
<name>A0A482WD76_ASBVE</name>
<dbReference type="Gene3D" id="2.60.40.2660">
    <property type="match status" value="1"/>
</dbReference>
<dbReference type="InterPro" id="IPR051165">
    <property type="entry name" value="Multifunctional_ANK_Repeat"/>
</dbReference>
<organism evidence="8 9">
    <name type="scientific">Asbolus verrucosus</name>
    <name type="common">Desert ironclad beetle</name>
    <dbReference type="NCBI Taxonomy" id="1661398"/>
    <lineage>
        <taxon>Eukaryota</taxon>
        <taxon>Metazoa</taxon>
        <taxon>Ecdysozoa</taxon>
        <taxon>Arthropoda</taxon>
        <taxon>Hexapoda</taxon>
        <taxon>Insecta</taxon>
        <taxon>Pterygota</taxon>
        <taxon>Neoptera</taxon>
        <taxon>Endopterygota</taxon>
        <taxon>Coleoptera</taxon>
        <taxon>Polyphaga</taxon>
        <taxon>Cucujiformia</taxon>
        <taxon>Tenebrionidae</taxon>
        <taxon>Pimeliinae</taxon>
        <taxon>Asbolus</taxon>
    </lineage>
</organism>
<feature type="coiled-coil region" evidence="5">
    <location>
        <begin position="480"/>
        <end position="511"/>
    </location>
</feature>
<comment type="subcellular location">
    <subcellularLocation>
        <location evidence="1">Membrane</location>
    </subcellularLocation>
</comment>
<evidence type="ECO:0000256" key="6">
    <source>
        <dbReference type="SAM" id="MobiDB-lite"/>
    </source>
</evidence>
<dbReference type="InterPro" id="IPR040745">
    <property type="entry name" value="Ankyrin_UPA"/>
</dbReference>
<evidence type="ECO:0000256" key="3">
    <source>
        <dbReference type="ARBA" id="ARBA00023043"/>
    </source>
</evidence>
<dbReference type="CDD" id="cd08317">
    <property type="entry name" value="Death_ank"/>
    <property type="match status" value="1"/>
</dbReference>
<feature type="domain" description="Death" evidence="7">
    <location>
        <begin position="171"/>
        <end position="231"/>
    </location>
</feature>
<feature type="non-terminal residue" evidence="8">
    <location>
        <position position="1"/>
    </location>
</feature>
<dbReference type="GO" id="GO:0007165">
    <property type="term" value="P:signal transduction"/>
    <property type="evidence" value="ECO:0007669"/>
    <property type="project" value="InterPro"/>
</dbReference>
<dbReference type="Gene3D" id="1.10.533.10">
    <property type="entry name" value="Death Domain, Fas"/>
    <property type="match status" value="1"/>
</dbReference>
<protein>
    <submittedName>
        <fullName evidence="8">Death and/or Prominin domain containing protein</fullName>
    </submittedName>
</protein>
<dbReference type="EMBL" id="QDEB01001310">
    <property type="protein sequence ID" value="RZC43192.1"/>
    <property type="molecule type" value="Genomic_DNA"/>
</dbReference>
<dbReference type="OrthoDB" id="20872at2759"/>
<dbReference type="Pfam" id="PF17809">
    <property type="entry name" value="UPA_2"/>
    <property type="match status" value="1"/>
</dbReference>
<dbReference type="AlphaFoldDB" id="A0A482WD76"/>
<comment type="caution">
    <text evidence="8">The sequence shown here is derived from an EMBL/GenBank/DDBJ whole genome shotgun (WGS) entry which is preliminary data.</text>
</comment>